<gene>
    <name evidence="1" type="ORF">GVO57_07225</name>
</gene>
<evidence type="ECO:0000313" key="2">
    <source>
        <dbReference type="Proteomes" id="UP000464468"/>
    </source>
</evidence>
<dbReference type="Proteomes" id="UP000464468">
    <property type="component" value="Chromosome"/>
</dbReference>
<dbReference type="KEGG" id="schy:GVO57_07225"/>
<dbReference type="InterPro" id="IPR011738">
    <property type="entry name" value="Phage_CHP"/>
</dbReference>
<name>A0A7Z2NXW0_9SPHN</name>
<dbReference type="AlphaFoldDB" id="A0A7Z2NXW0"/>
<evidence type="ECO:0000313" key="1">
    <source>
        <dbReference type="EMBL" id="QHL91853.1"/>
    </source>
</evidence>
<dbReference type="Gene3D" id="1.10.3230.30">
    <property type="entry name" value="Phage gp6-like head-tail connector protein"/>
    <property type="match status" value="1"/>
</dbReference>
<dbReference type="NCBIfam" id="TIGR02215">
    <property type="entry name" value="phage_chp_gp8"/>
    <property type="match status" value="1"/>
</dbReference>
<accession>A0A7Z2NXW0</accession>
<evidence type="ECO:0008006" key="3">
    <source>
        <dbReference type="Google" id="ProtNLM"/>
    </source>
</evidence>
<keyword evidence="2" id="KW-1185">Reference proteome</keyword>
<protein>
    <recommendedName>
        <fullName evidence="3">PhiE125 gp8 family phage protein</fullName>
    </recommendedName>
</protein>
<dbReference type="EMBL" id="CP047895">
    <property type="protein sequence ID" value="QHL91853.1"/>
    <property type="molecule type" value="Genomic_DNA"/>
</dbReference>
<reference evidence="1 2" key="1">
    <citation type="submission" date="2020-01" db="EMBL/GenBank/DDBJ databases">
        <title>Sphingomonas sp. C33 whole genome sequece.</title>
        <authorList>
            <person name="Park C."/>
        </authorList>
    </citation>
    <scope>NUCLEOTIDE SEQUENCE [LARGE SCALE GENOMIC DNA]</scope>
    <source>
        <strain evidence="1 2">C33</strain>
    </source>
</reference>
<proteinExistence type="predicted"/>
<sequence>MAAADLAAARAAARDHARITQSGEETVLDAQILAALGLCEAFCGCQMLSRTAAQILPARGDWQRLAARPVAAILNVEGIPAEGAGFALPVDAYAIDIDEDGTGLLRVIAPGAAGRVRVQYRAGLAPDWAALPAPIAQGIVRLAVHLFSSREMPGTPSAALPPAAVAALWRPWRRMGLA</sequence>
<organism evidence="1 2">
    <name type="scientific">Sphingomonas changnyeongensis</name>
    <dbReference type="NCBI Taxonomy" id="2698679"/>
    <lineage>
        <taxon>Bacteria</taxon>
        <taxon>Pseudomonadati</taxon>
        <taxon>Pseudomonadota</taxon>
        <taxon>Alphaproteobacteria</taxon>
        <taxon>Sphingomonadales</taxon>
        <taxon>Sphingomonadaceae</taxon>
        <taxon>Sphingomonas</taxon>
    </lineage>
</organism>